<dbReference type="FunFam" id="2.60.40.1120:FF:000033">
    <property type="entry name" value="Rhamnogalacturonate lyase B"/>
    <property type="match status" value="1"/>
</dbReference>
<dbReference type="InterPro" id="IPR029413">
    <property type="entry name" value="RG-lyase_II"/>
</dbReference>
<accession>A0AAV2DF51</accession>
<evidence type="ECO:0000313" key="11">
    <source>
        <dbReference type="EMBL" id="CAL1371902.1"/>
    </source>
</evidence>
<evidence type="ECO:0000256" key="4">
    <source>
        <dbReference type="ARBA" id="ARBA00012437"/>
    </source>
</evidence>
<dbReference type="InterPro" id="IPR014718">
    <property type="entry name" value="GH-type_carb-bd"/>
</dbReference>
<comment type="catalytic activity">
    <reaction evidence="1">
        <text>Endotype eliminative cleavage of L-alpha-rhamnopyranosyl-(1-&gt;4)-alpha-D-galactopyranosyluronic acid bonds of rhamnogalacturonan I domains in ramified hairy regions of pectin leaving L-rhamnopyranose at the reducing end and 4-deoxy-4,5-unsaturated D-galactopyranosyluronic acid at the non-reducing end.</text>
        <dbReference type="EC" id="4.2.2.23"/>
    </reaction>
</comment>
<keyword evidence="12" id="KW-1185">Reference proteome</keyword>
<dbReference type="InterPro" id="IPR013784">
    <property type="entry name" value="Carb-bd-like_fold"/>
</dbReference>
<dbReference type="PANTHER" id="PTHR32018:SF17">
    <property type="entry name" value="RHAMNOGALACTURONAN ENDOLYASE"/>
    <property type="match status" value="1"/>
</dbReference>
<dbReference type="PANTHER" id="PTHR32018">
    <property type="entry name" value="RHAMNOGALACTURONATE LYASE FAMILY PROTEIN"/>
    <property type="match status" value="1"/>
</dbReference>
<keyword evidence="6 8" id="KW-0732">Signal</keyword>
<dbReference type="CDD" id="cd10320">
    <property type="entry name" value="RGL4_N"/>
    <property type="match status" value="1"/>
</dbReference>
<dbReference type="Proteomes" id="UP001497516">
    <property type="component" value="Chromosome 2"/>
</dbReference>
<evidence type="ECO:0000259" key="10">
    <source>
        <dbReference type="Pfam" id="PF14686"/>
    </source>
</evidence>
<evidence type="ECO:0000313" key="12">
    <source>
        <dbReference type="Proteomes" id="UP001497516"/>
    </source>
</evidence>
<dbReference type="SUPFAM" id="SSF74650">
    <property type="entry name" value="Galactose mutarotase-like"/>
    <property type="match status" value="1"/>
</dbReference>
<dbReference type="Gene3D" id="2.70.98.10">
    <property type="match status" value="1"/>
</dbReference>
<comment type="similarity">
    <text evidence="3">Belongs to the polysaccharide lyase 4 family.</text>
</comment>
<dbReference type="GO" id="GO:0005975">
    <property type="term" value="P:carbohydrate metabolic process"/>
    <property type="evidence" value="ECO:0007669"/>
    <property type="project" value="InterPro"/>
</dbReference>
<keyword evidence="5" id="KW-0964">Secreted</keyword>
<dbReference type="Gene3D" id="2.60.40.1120">
    <property type="entry name" value="Carboxypeptidase-like, regulatory domain"/>
    <property type="match status" value="1"/>
</dbReference>
<dbReference type="SUPFAM" id="SSF49785">
    <property type="entry name" value="Galactose-binding domain-like"/>
    <property type="match status" value="1"/>
</dbReference>
<dbReference type="InterPro" id="IPR011013">
    <property type="entry name" value="Gal_mutarotase_sf_dom"/>
</dbReference>
<dbReference type="EMBL" id="OZ034815">
    <property type="protein sequence ID" value="CAL1371902.1"/>
    <property type="molecule type" value="Genomic_DNA"/>
</dbReference>
<dbReference type="AlphaFoldDB" id="A0AAV2DF51"/>
<dbReference type="GO" id="GO:0102210">
    <property type="term" value="F:rhamnogalacturonan endolyase activity"/>
    <property type="evidence" value="ECO:0007669"/>
    <property type="project" value="UniProtKB-EC"/>
</dbReference>
<dbReference type="InterPro" id="IPR051850">
    <property type="entry name" value="Polysacch_Lyase_4"/>
</dbReference>
<organism evidence="11 12">
    <name type="scientific">Linum trigynum</name>
    <dbReference type="NCBI Taxonomy" id="586398"/>
    <lineage>
        <taxon>Eukaryota</taxon>
        <taxon>Viridiplantae</taxon>
        <taxon>Streptophyta</taxon>
        <taxon>Embryophyta</taxon>
        <taxon>Tracheophyta</taxon>
        <taxon>Spermatophyta</taxon>
        <taxon>Magnoliopsida</taxon>
        <taxon>eudicotyledons</taxon>
        <taxon>Gunneridae</taxon>
        <taxon>Pentapetalae</taxon>
        <taxon>rosids</taxon>
        <taxon>fabids</taxon>
        <taxon>Malpighiales</taxon>
        <taxon>Linaceae</taxon>
        <taxon>Linum</taxon>
    </lineage>
</organism>
<protein>
    <recommendedName>
        <fullName evidence="4">rhamnogalacturonan endolyase</fullName>
        <ecNumber evidence="4">4.2.2.23</ecNumber>
    </recommendedName>
</protein>
<reference evidence="11 12" key="1">
    <citation type="submission" date="2024-04" db="EMBL/GenBank/DDBJ databases">
        <authorList>
            <person name="Fracassetti M."/>
        </authorList>
    </citation>
    <scope>NUCLEOTIDE SEQUENCE [LARGE SCALE GENOMIC DNA]</scope>
</reference>
<dbReference type="CDD" id="cd10317">
    <property type="entry name" value="RGL4_C"/>
    <property type="match status" value="1"/>
</dbReference>
<dbReference type="Pfam" id="PF14683">
    <property type="entry name" value="CBM-like"/>
    <property type="match status" value="1"/>
</dbReference>
<dbReference type="GO" id="GO:0005576">
    <property type="term" value="C:extracellular region"/>
    <property type="evidence" value="ECO:0007669"/>
    <property type="project" value="UniProtKB-SubCell"/>
</dbReference>
<feature type="chain" id="PRO_5043853062" description="rhamnogalacturonan endolyase" evidence="8">
    <location>
        <begin position="18"/>
        <end position="669"/>
    </location>
</feature>
<feature type="domain" description="Rhamnogalacturonan lyase" evidence="9">
    <location>
        <begin position="468"/>
        <end position="657"/>
    </location>
</feature>
<dbReference type="Gene3D" id="2.60.120.260">
    <property type="entry name" value="Galactose-binding domain-like"/>
    <property type="match status" value="1"/>
</dbReference>
<dbReference type="InterPro" id="IPR008979">
    <property type="entry name" value="Galactose-bd-like_sf"/>
</dbReference>
<dbReference type="InterPro" id="IPR010325">
    <property type="entry name" value="Rhamnogal_lyase"/>
</dbReference>
<evidence type="ECO:0000256" key="1">
    <source>
        <dbReference type="ARBA" id="ARBA00001324"/>
    </source>
</evidence>
<dbReference type="GO" id="GO:0030246">
    <property type="term" value="F:carbohydrate binding"/>
    <property type="evidence" value="ECO:0007669"/>
    <property type="project" value="InterPro"/>
</dbReference>
<dbReference type="SUPFAM" id="SSF49452">
    <property type="entry name" value="Starch-binding domain-like"/>
    <property type="match status" value="1"/>
</dbReference>
<name>A0AAV2DF51_9ROSI</name>
<evidence type="ECO:0000256" key="2">
    <source>
        <dbReference type="ARBA" id="ARBA00004613"/>
    </source>
</evidence>
<dbReference type="Pfam" id="PF06045">
    <property type="entry name" value="Rhamnogal_lyase"/>
    <property type="match status" value="1"/>
</dbReference>
<sequence>MVAAAAWRLFLFFLVTAYNLECTESANRFHPAVKLFRKTNGKVVMDNGIVRITFLRPAGDVTEIQYNGVENVLETHNGECNRAYWDVVWNRPGEHIRLDRLRGTKFSIVGKDKNQIEISFSRKWQHSAWNSTVPLNVDKRYILRRGSAGFYTYTILERPEGWPDFEMDQVRIVLKPDSEMFHFMAISNKIQRVMPTAEDRKLGRQLAYSEAVLLTHPGNPALKGEVDDKYEYSIENRDDKVHGWMSKKLGVGMWVISPSDEYVAGGPLKQDLTSHVGPILLSMFTSTHYTGKDLNTRYRDGKPWRKVYGPVFVYLNSVSGRPRRSYRKLWRDAKSQMKKEVRKWPYGFLQSEHFPCADQRGSVAGQLLVGDKYVNQTLMTANNAYVGLAAPGKAGSWQTDAKGYQFWTRANEEGYFLIKNVRPGNYNLYAFVPGIIGDYKFEANITIKPGSETDLGAIVYHPPRNGPTLWEIGVPDRTASEFFVPDPKPFLTNKLYTHILSDKFRQYGLWDRYTELYPHHDLVYRIGSSKCHEDWFFAHVPRKTGNKTYTAATWQIVFKLRKPSFAGNYTLHLALASAHASELQVHFNDKSVKKPHFSTGLIGKDNAVARHGIHGLYRLYSIPVPRQLLRRGSNRIYLTQSRSNDAFRGIMYDYVRFEGPRELLVDREG</sequence>
<dbReference type="CDD" id="cd10316">
    <property type="entry name" value="RGL4_M"/>
    <property type="match status" value="1"/>
</dbReference>
<evidence type="ECO:0000256" key="3">
    <source>
        <dbReference type="ARBA" id="ARBA00010418"/>
    </source>
</evidence>
<keyword evidence="7" id="KW-0456">Lyase</keyword>
<evidence type="ECO:0000256" key="7">
    <source>
        <dbReference type="ARBA" id="ARBA00023239"/>
    </source>
</evidence>
<dbReference type="InterPro" id="IPR029411">
    <property type="entry name" value="RG-lyase_III"/>
</dbReference>
<dbReference type="Pfam" id="PF14686">
    <property type="entry name" value="fn3_3"/>
    <property type="match status" value="1"/>
</dbReference>
<gene>
    <name evidence="11" type="ORF">LTRI10_LOCUS13939</name>
</gene>
<evidence type="ECO:0000256" key="5">
    <source>
        <dbReference type="ARBA" id="ARBA00022525"/>
    </source>
</evidence>
<evidence type="ECO:0000256" key="8">
    <source>
        <dbReference type="SAM" id="SignalP"/>
    </source>
</evidence>
<comment type="subcellular location">
    <subcellularLocation>
        <location evidence="2">Secreted</location>
    </subcellularLocation>
</comment>
<dbReference type="EC" id="4.2.2.23" evidence="4"/>
<evidence type="ECO:0000259" key="9">
    <source>
        <dbReference type="Pfam" id="PF14683"/>
    </source>
</evidence>
<proteinExistence type="inferred from homology"/>
<feature type="domain" description="Rhamnogalacturonan lyase" evidence="10">
    <location>
        <begin position="382"/>
        <end position="455"/>
    </location>
</feature>
<evidence type="ECO:0000256" key="6">
    <source>
        <dbReference type="ARBA" id="ARBA00022729"/>
    </source>
</evidence>
<feature type="signal peptide" evidence="8">
    <location>
        <begin position="1"/>
        <end position="17"/>
    </location>
</feature>